<name>A0AC34QNV3_9BILA</name>
<protein>
    <submittedName>
        <fullName evidence="2">Uncharacterized protein</fullName>
    </submittedName>
</protein>
<dbReference type="Proteomes" id="UP000887576">
    <property type="component" value="Unplaced"/>
</dbReference>
<organism evidence="1 2">
    <name type="scientific">Panagrolaimus sp. JU765</name>
    <dbReference type="NCBI Taxonomy" id="591449"/>
    <lineage>
        <taxon>Eukaryota</taxon>
        <taxon>Metazoa</taxon>
        <taxon>Ecdysozoa</taxon>
        <taxon>Nematoda</taxon>
        <taxon>Chromadorea</taxon>
        <taxon>Rhabditida</taxon>
        <taxon>Tylenchina</taxon>
        <taxon>Panagrolaimomorpha</taxon>
        <taxon>Panagrolaimoidea</taxon>
        <taxon>Panagrolaimidae</taxon>
        <taxon>Panagrolaimus</taxon>
    </lineage>
</organism>
<reference evidence="2" key="1">
    <citation type="submission" date="2022-11" db="UniProtKB">
        <authorList>
            <consortium name="WormBaseParasite"/>
        </authorList>
    </citation>
    <scope>IDENTIFICATION</scope>
</reference>
<evidence type="ECO:0000313" key="1">
    <source>
        <dbReference type="Proteomes" id="UP000887576"/>
    </source>
</evidence>
<accession>A0AC34QNV3</accession>
<proteinExistence type="predicted"/>
<sequence>MKLRWIEPDFWNDNFTETGRVYKILCEVEDENTGHTRTFLALTVDAVFNGYDEKHFLCDNLIQSGPPVYTEKRKARILMSKDFQNILELI</sequence>
<dbReference type="WBParaSite" id="JU765_v2.g17942.t1">
    <property type="protein sequence ID" value="JU765_v2.g17942.t1"/>
    <property type="gene ID" value="JU765_v2.g17942"/>
</dbReference>
<evidence type="ECO:0000313" key="2">
    <source>
        <dbReference type="WBParaSite" id="JU765_v2.g17942.t1"/>
    </source>
</evidence>